<dbReference type="GO" id="GO:0016020">
    <property type="term" value="C:membrane"/>
    <property type="evidence" value="ECO:0007669"/>
    <property type="project" value="UniProtKB-SubCell"/>
</dbReference>
<dbReference type="EMBL" id="CP049742">
    <property type="protein sequence ID" value="QPC47350.1"/>
    <property type="molecule type" value="Genomic_DNA"/>
</dbReference>
<dbReference type="NCBIfam" id="NF009314">
    <property type="entry name" value="PRK12674.1-2"/>
    <property type="match status" value="1"/>
</dbReference>
<name>A0A7S8CC98_9BACI</name>
<comment type="subcellular location">
    <subcellularLocation>
        <location evidence="1">Membrane</location>
        <topology evidence="1">Multi-pass membrane protein</topology>
    </subcellularLocation>
</comment>
<dbReference type="Pfam" id="PF03334">
    <property type="entry name" value="PhaG_MnhG_YufB"/>
    <property type="match status" value="1"/>
</dbReference>
<keyword evidence="4" id="KW-0472">Membrane</keyword>
<dbReference type="GO" id="GO:0015385">
    <property type="term" value="F:sodium:proton antiporter activity"/>
    <property type="evidence" value="ECO:0007669"/>
    <property type="project" value="TreeGrafter"/>
</dbReference>
<keyword evidence="3" id="KW-0050">Antiport</keyword>
<evidence type="ECO:0000313" key="5">
    <source>
        <dbReference type="EMBL" id="QPC47350.1"/>
    </source>
</evidence>
<gene>
    <name evidence="5" type="ORF">G8O30_10510</name>
</gene>
<keyword evidence="3" id="KW-0813">Transport</keyword>
<evidence type="ECO:0000256" key="3">
    <source>
        <dbReference type="ARBA" id="ARBA00022449"/>
    </source>
</evidence>
<keyword evidence="4" id="KW-1133">Transmembrane helix</keyword>
<dbReference type="PANTHER" id="PTHR34703">
    <property type="entry name" value="ANTIPORTER SUBUNIT MNHG2-RELATED"/>
    <property type="match status" value="1"/>
</dbReference>
<evidence type="ECO:0000256" key="4">
    <source>
        <dbReference type="SAM" id="Phobius"/>
    </source>
</evidence>
<sequence length="118" mass="12986">MIVINSLIIILTILGSLFALLAAVGVLRFPDVYTRNHAASKSATLGITCILLATFLYFWFVKGEVFTSTLLGIFFILLTAPVAGQLIARAAYYSGVKLWDKSGRDDLKEKAKAYQTEH</sequence>
<dbReference type="Proteomes" id="UP000593626">
    <property type="component" value="Chromosome"/>
</dbReference>
<comment type="similarity">
    <text evidence="2">Belongs to the CPA3 antiporters (TC 2.A.63) subunit G family.</text>
</comment>
<dbReference type="InterPro" id="IPR005133">
    <property type="entry name" value="PhaG_MnhG_YufB"/>
</dbReference>
<protein>
    <submittedName>
        <fullName evidence="5">Na+/H+ antiporter subunit G</fullName>
    </submittedName>
</protein>
<evidence type="ECO:0000256" key="2">
    <source>
        <dbReference type="ARBA" id="ARBA00008404"/>
    </source>
</evidence>
<dbReference type="PANTHER" id="PTHR34703:SF1">
    <property type="entry name" value="ANTIPORTER SUBUNIT MNHG2-RELATED"/>
    <property type="match status" value="1"/>
</dbReference>
<dbReference type="NCBIfam" id="TIGR01300">
    <property type="entry name" value="CPA3_mnhG_phaG"/>
    <property type="match status" value="1"/>
</dbReference>
<reference evidence="5 6" key="1">
    <citation type="submission" date="2019-07" db="EMBL/GenBank/DDBJ databases">
        <title>Genome sequence of 2 isolates from Red Sea Mangroves.</title>
        <authorList>
            <person name="Sefrji F."/>
            <person name="Michoud G."/>
            <person name="Merlino G."/>
            <person name="Daffonchio D."/>
        </authorList>
    </citation>
    <scope>NUCLEOTIDE SEQUENCE [LARGE SCALE GENOMIC DNA]</scope>
    <source>
        <strain evidence="5 6">R1DC41</strain>
    </source>
</reference>
<evidence type="ECO:0000313" key="6">
    <source>
        <dbReference type="Proteomes" id="UP000593626"/>
    </source>
</evidence>
<evidence type="ECO:0000256" key="1">
    <source>
        <dbReference type="ARBA" id="ARBA00004141"/>
    </source>
</evidence>
<accession>A0A7S8CC98</accession>
<feature type="transmembrane region" description="Helical" evidence="4">
    <location>
        <begin position="66"/>
        <end position="88"/>
    </location>
</feature>
<organism evidence="5 6">
    <name type="scientific">Mangrovibacillus cuniculi</name>
    <dbReference type="NCBI Taxonomy" id="2593652"/>
    <lineage>
        <taxon>Bacteria</taxon>
        <taxon>Bacillati</taxon>
        <taxon>Bacillota</taxon>
        <taxon>Bacilli</taxon>
        <taxon>Bacillales</taxon>
        <taxon>Bacillaceae</taxon>
        <taxon>Mangrovibacillus</taxon>
    </lineage>
</organism>
<feature type="transmembrane region" description="Helical" evidence="4">
    <location>
        <begin position="42"/>
        <end position="60"/>
    </location>
</feature>
<feature type="transmembrane region" description="Helical" evidence="4">
    <location>
        <begin position="6"/>
        <end position="30"/>
    </location>
</feature>
<keyword evidence="4" id="KW-0812">Transmembrane</keyword>
<dbReference type="RefSeq" id="WP_239672021.1">
    <property type="nucleotide sequence ID" value="NZ_CP049742.1"/>
</dbReference>
<keyword evidence="6" id="KW-1185">Reference proteome</keyword>
<dbReference type="KEGG" id="mcui:G8O30_10510"/>
<proteinExistence type="inferred from homology"/>
<dbReference type="AlphaFoldDB" id="A0A7S8CC98"/>